<evidence type="ECO:0000313" key="1">
    <source>
        <dbReference type="EMBL" id="CDW25886.1"/>
    </source>
</evidence>
<proteinExistence type="predicted"/>
<protein>
    <submittedName>
        <fullName evidence="1">Putative LOC101234274 [Hydra vulgaris]</fullName>
    </submittedName>
</protein>
<accession>A0A0K2TK66</accession>
<dbReference type="OrthoDB" id="6774179at2759"/>
<reference evidence="1" key="1">
    <citation type="submission" date="2014-05" db="EMBL/GenBank/DDBJ databases">
        <authorList>
            <person name="Chronopoulou M."/>
        </authorList>
    </citation>
    <scope>NUCLEOTIDE SEQUENCE</scope>
    <source>
        <tissue evidence="1">Whole organism</tissue>
    </source>
</reference>
<dbReference type="AlphaFoldDB" id="A0A0K2TK66"/>
<sequence length="161" mass="18654">MIKSIRGNNMDVVALILVFKLNAEFLYIKYNLIMKTLYQIGLIVVTVLIDNHSVNRKFFADFLCGDELQNSITHPYNINRKVHIIFDPVHNLKNIYNCFKMQEYFSIPLNRLGVKSSLHPNFAHIKEIHQKESTFKVKQSHKLSLKATHPTALEKTNVKSA</sequence>
<organism evidence="1">
    <name type="scientific">Lepeophtheirus salmonis</name>
    <name type="common">Salmon louse</name>
    <name type="synonym">Caligus salmonis</name>
    <dbReference type="NCBI Taxonomy" id="72036"/>
    <lineage>
        <taxon>Eukaryota</taxon>
        <taxon>Metazoa</taxon>
        <taxon>Ecdysozoa</taxon>
        <taxon>Arthropoda</taxon>
        <taxon>Crustacea</taxon>
        <taxon>Multicrustacea</taxon>
        <taxon>Hexanauplia</taxon>
        <taxon>Copepoda</taxon>
        <taxon>Siphonostomatoida</taxon>
        <taxon>Caligidae</taxon>
        <taxon>Lepeophtheirus</taxon>
    </lineage>
</organism>
<dbReference type="EMBL" id="HACA01008525">
    <property type="protein sequence ID" value="CDW25886.1"/>
    <property type="molecule type" value="Transcribed_RNA"/>
</dbReference>
<feature type="non-terminal residue" evidence="1">
    <location>
        <position position="161"/>
    </location>
</feature>
<name>A0A0K2TK66_LEPSM</name>